<feature type="transmembrane region" description="Helical" evidence="5">
    <location>
        <begin position="124"/>
        <end position="141"/>
    </location>
</feature>
<evidence type="ECO:0000256" key="4">
    <source>
        <dbReference type="ARBA" id="ARBA00023136"/>
    </source>
</evidence>
<protein>
    <submittedName>
        <fullName evidence="7">O-antigen polymerase</fullName>
    </submittedName>
</protein>
<evidence type="ECO:0000313" key="7">
    <source>
        <dbReference type="EMBL" id="AXA35961.1"/>
    </source>
</evidence>
<dbReference type="InterPro" id="IPR007016">
    <property type="entry name" value="O-antigen_ligase-rel_domated"/>
</dbReference>
<comment type="subcellular location">
    <subcellularLocation>
        <location evidence="1">Membrane</location>
        <topology evidence="1">Multi-pass membrane protein</topology>
    </subcellularLocation>
</comment>
<feature type="transmembrane region" description="Helical" evidence="5">
    <location>
        <begin position="424"/>
        <end position="444"/>
    </location>
</feature>
<feature type="transmembrane region" description="Helical" evidence="5">
    <location>
        <begin position="208"/>
        <end position="225"/>
    </location>
</feature>
<keyword evidence="4 5" id="KW-0472">Membrane</keyword>
<keyword evidence="3 5" id="KW-1133">Transmembrane helix</keyword>
<evidence type="ECO:0000256" key="2">
    <source>
        <dbReference type="ARBA" id="ARBA00022692"/>
    </source>
</evidence>
<dbReference type="EMBL" id="CP030759">
    <property type="protein sequence ID" value="AXA35961.1"/>
    <property type="molecule type" value="Genomic_DNA"/>
</dbReference>
<dbReference type="KEGG" id="schv:BRCON_1184"/>
<feature type="transmembrane region" description="Helical" evidence="5">
    <location>
        <begin position="21"/>
        <end position="41"/>
    </location>
</feature>
<proteinExistence type="predicted"/>
<dbReference type="AlphaFoldDB" id="A0A2Z4Y425"/>
<feature type="transmembrane region" description="Helical" evidence="5">
    <location>
        <begin position="256"/>
        <end position="273"/>
    </location>
</feature>
<name>A0A2Z4Y425_SUMC1</name>
<dbReference type="PANTHER" id="PTHR37422:SF13">
    <property type="entry name" value="LIPOPOLYSACCHARIDE BIOSYNTHESIS PROTEIN PA4999-RELATED"/>
    <property type="match status" value="1"/>
</dbReference>
<dbReference type="PANTHER" id="PTHR37422">
    <property type="entry name" value="TEICHURONIC ACID BIOSYNTHESIS PROTEIN TUAE"/>
    <property type="match status" value="1"/>
</dbReference>
<dbReference type="Pfam" id="PF04932">
    <property type="entry name" value="Wzy_C"/>
    <property type="match status" value="1"/>
</dbReference>
<accession>A0A2Z4Y425</accession>
<evidence type="ECO:0000256" key="5">
    <source>
        <dbReference type="SAM" id="Phobius"/>
    </source>
</evidence>
<dbReference type="InterPro" id="IPR051533">
    <property type="entry name" value="WaaL-like"/>
</dbReference>
<evidence type="ECO:0000256" key="1">
    <source>
        <dbReference type="ARBA" id="ARBA00004141"/>
    </source>
</evidence>
<organism evidence="7 8">
    <name type="scientific">Sumerlaea chitinivorans</name>
    <dbReference type="NCBI Taxonomy" id="2250252"/>
    <lineage>
        <taxon>Bacteria</taxon>
        <taxon>Candidatus Sumerlaeota</taxon>
        <taxon>Candidatus Sumerlaeia</taxon>
        <taxon>Candidatus Sumerlaeales</taxon>
        <taxon>Candidatus Sumerlaeaceae</taxon>
        <taxon>Candidatus Sumerlaea</taxon>
    </lineage>
</organism>
<feature type="transmembrane region" description="Helical" evidence="5">
    <location>
        <begin position="280"/>
        <end position="302"/>
    </location>
</feature>
<evidence type="ECO:0000259" key="6">
    <source>
        <dbReference type="Pfam" id="PF04932"/>
    </source>
</evidence>
<feature type="transmembrane region" description="Helical" evidence="5">
    <location>
        <begin position="450"/>
        <end position="467"/>
    </location>
</feature>
<evidence type="ECO:0000256" key="3">
    <source>
        <dbReference type="ARBA" id="ARBA00022989"/>
    </source>
</evidence>
<reference evidence="7 8" key="1">
    <citation type="submission" date="2018-05" db="EMBL/GenBank/DDBJ databases">
        <title>A metagenomic window into the 2 km-deep terrestrial subsurface aquifer revealed taxonomically and functionally diverse microbial community comprising novel uncultured bacterial lineages.</title>
        <authorList>
            <person name="Kadnikov V.V."/>
            <person name="Mardanov A.V."/>
            <person name="Beletsky A.V."/>
            <person name="Banks D."/>
            <person name="Pimenov N.V."/>
            <person name="Frank Y.A."/>
            <person name="Karnachuk O.V."/>
            <person name="Ravin N.V."/>
        </authorList>
    </citation>
    <scope>NUCLEOTIDE SEQUENCE [LARGE SCALE GENOMIC DNA]</scope>
    <source>
        <strain evidence="7">BY</strain>
    </source>
</reference>
<dbReference type="Proteomes" id="UP000262583">
    <property type="component" value="Chromosome"/>
</dbReference>
<evidence type="ECO:0000313" key="8">
    <source>
        <dbReference type="Proteomes" id="UP000262583"/>
    </source>
</evidence>
<feature type="transmembrane region" description="Helical" evidence="5">
    <location>
        <begin position="100"/>
        <end position="118"/>
    </location>
</feature>
<feature type="domain" description="O-antigen ligase-related" evidence="6">
    <location>
        <begin position="241"/>
        <end position="401"/>
    </location>
</feature>
<feature type="transmembrane region" description="Helical" evidence="5">
    <location>
        <begin position="393"/>
        <end position="412"/>
    </location>
</feature>
<feature type="transmembrane region" description="Helical" evidence="5">
    <location>
        <begin position="153"/>
        <end position="171"/>
    </location>
</feature>
<keyword evidence="2 5" id="KW-0812">Transmembrane</keyword>
<feature type="transmembrane region" description="Helical" evidence="5">
    <location>
        <begin position="232"/>
        <end position="250"/>
    </location>
</feature>
<gene>
    <name evidence="7" type="ORF">BRCON_1184</name>
</gene>
<feature type="transmembrane region" description="Helical" evidence="5">
    <location>
        <begin position="70"/>
        <end position="88"/>
    </location>
</feature>
<sequence length="512" mass="57898">MSENPVEKLWRALSSRTSQRLVARLGLLSLMTIVLCAPYAIPAIWDQIRTLWGATGTSYYLLKPVENQTFFIQFAMVAIGLPYVLWRAWVLPTRLARNSILWFATLFLAVQAYSLLAAPNPGHAFRAFLLPLCCFLAFLLVQSLSASPRQLERIFLVAVIGAVPAALYAILQSAGYEFLPYAPLPTETALEDMAGKQKISSTFGHPNYMGSFLAPLLYWALFFVFEMSRKWLKWLVGISGALILVALILSGARGPWLGIIGAALPYYVLLALSPRYRRQLLFAGGVGLFLIVVILTVPLPFLKFQFNLLERLAASREVNVRFYYWLIALEMLRAKPWFGVGYGQYNVLFWNYVDFLQSRKGSEVYQYILAEQIRGVSPGYVHNDWLQFATESGVVGLAVWCALWAALLAQSWETARRAANKPRVHLMAATFLASFAVIGLDGLFNFPLHIPVSMFFFWLSLGVWIVFRAQVGQEHQFLVVTEEPRTVQIEALRDVPRIGQSKPRVRLKRVKR</sequence>
<dbReference type="GO" id="GO:0016020">
    <property type="term" value="C:membrane"/>
    <property type="evidence" value="ECO:0007669"/>
    <property type="project" value="UniProtKB-SubCell"/>
</dbReference>